<protein>
    <submittedName>
        <fullName evidence="2">Uncharacterized protein</fullName>
    </submittedName>
</protein>
<organism evidence="2 3">
    <name type="scientific">Mesoplasma florum</name>
    <name type="common">Acholeplasma florum</name>
    <dbReference type="NCBI Taxonomy" id="2151"/>
    <lineage>
        <taxon>Bacteria</taxon>
        <taxon>Bacillati</taxon>
        <taxon>Mycoplasmatota</taxon>
        <taxon>Mollicutes</taxon>
        <taxon>Entomoplasmatales</taxon>
        <taxon>Entomoplasmataceae</taxon>
        <taxon>Mesoplasma</taxon>
    </lineage>
</organism>
<dbReference type="AlphaFoldDB" id="A0A2R3P7M9"/>
<dbReference type="EMBL" id="CP022513">
    <property type="protein sequence ID" value="AVN64492.1"/>
    <property type="molecule type" value="Genomic_DNA"/>
</dbReference>
<evidence type="ECO:0000313" key="2">
    <source>
        <dbReference type="EMBL" id="AVN64492.1"/>
    </source>
</evidence>
<name>A0A2R3P7M9_MESFO</name>
<evidence type="ECO:0000256" key="1">
    <source>
        <dbReference type="SAM" id="Phobius"/>
    </source>
</evidence>
<evidence type="ECO:0000313" key="3">
    <source>
        <dbReference type="Proteomes" id="UP000239216"/>
    </source>
</evidence>
<dbReference type="Proteomes" id="UP000239216">
    <property type="component" value="Chromosome"/>
</dbReference>
<keyword evidence="1" id="KW-1133">Transmembrane helix</keyword>
<reference evidence="2 3" key="1">
    <citation type="submission" date="2017-07" db="EMBL/GenBank/DDBJ databases">
        <title>Comparative genomic analysis of Mesoplasma florum.</title>
        <authorList>
            <person name="Baby V."/>
            <person name="Lachance J.-C."/>
            <person name="Gagnon J."/>
            <person name="Lucier J.-F."/>
            <person name="Matteau D."/>
            <person name="Knight T.F."/>
            <person name="Rodrigue S."/>
        </authorList>
    </citation>
    <scope>NUCLEOTIDE SEQUENCE [LARGE SCALE GENOMIC DNA]</scope>
    <source>
        <strain evidence="2 3">CnuA-2</strain>
    </source>
</reference>
<proteinExistence type="predicted"/>
<feature type="transmembrane region" description="Helical" evidence="1">
    <location>
        <begin position="36"/>
        <end position="58"/>
    </location>
</feature>
<dbReference type="RefSeq" id="WP_106380181.1">
    <property type="nucleotide sequence ID" value="NZ_CP022513.1"/>
</dbReference>
<sequence>MLVCSKCKNDILPTHKYIQNSAGTYHLDCYKKNSRVIAWMLAIFIIITVIASIIVPIITLSLS</sequence>
<gene>
    <name evidence="2" type="ORF">CG003_02350</name>
</gene>
<accession>A0A2R3P7M9</accession>
<keyword evidence="1" id="KW-0812">Transmembrane</keyword>
<keyword evidence="1" id="KW-0472">Membrane</keyword>